<organism evidence="12 13">
    <name type="scientific">Coptis chinensis</name>
    <dbReference type="NCBI Taxonomy" id="261450"/>
    <lineage>
        <taxon>Eukaryota</taxon>
        <taxon>Viridiplantae</taxon>
        <taxon>Streptophyta</taxon>
        <taxon>Embryophyta</taxon>
        <taxon>Tracheophyta</taxon>
        <taxon>Spermatophyta</taxon>
        <taxon>Magnoliopsida</taxon>
        <taxon>Ranunculales</taxon>
        <taxon>Ranunculaceae</taxon>
        <taxon>Coptidoideae</taxon>
        <taxon>Coptis</taxon>
    </lineage>
</organism>
<dbReference type="OrthoDB" id="432483at2759"/>
<feature type="region of interest" description="Disordered" evidence="10">
    <location>
        <begin position="194"/>
        <end position="273"/>
    </location>
</feature>
<dbReference type="InterPro" id="IPR000719">
    <property type="entry name" value="Prot_kinase_dom"/>
</dbReference>
<dbReference type="InterPro" id="IPR008271">
    <property type="entry name" value="Ser/Thr_kinase_AS"/>
</dbReference>
<dbReference type="CDD" id="cd05574">
    <property type="entry name" value="STKc_phototropin_like"/>
    <property type="match status" value="1"/>
</dbReference>
<feature type="domain" description="Protein kinase" evidence="11">
    <location>
        <begin position="597"/>
        <end position="955"/>
    </location>
</feature>
<dbReference type="SUPFAM" id="SSF56112">
    <property type="entry name" value="Protein kinase-like (PK-like)"/>
    <property type="match status" value="1"/>
</dbReference>
<dbReference type="FunFam" id="3.30.200.20:FF:000032">
    <property type="entry name" value="Serine/threonine-protein kinase D6PK-like"/>
    <property type="match status" value="1"/>
</dbReference>
<feature type="compositionally biased region" description="Polar residues" evidence="10">
    <location>
        <begin position="501"/>
        <end position="515"/>
    </location>
</feature>
<sequence>MGSLSGTCEIVESKDELKGVNLPSSRSRLDEKLGKLPMLKTGRNTGIEDDLNHIFEAIDRRTAARSLGLSHQSGTGMSSKNASKRPVRVGASQASGIGVSESVSLKQALRGLCISHASEMAAKRLLKPTGSSPVLEAGPLHRLYRSVVVEANECGLPLEEGNGSLVEISLVPEKSASNLSEKIPESLQVRKASSPIPSALSSPHYAASPRTKAKTTPTHIRSKTSALDLLHQGDLNSSVDSVSSSRTASKGNKSASNSPRLFRPVVTAKPATTKTRSRDEIVVTGIASTSKVSKSPSNSPRLIKPIVTNGVSAKPTPSKVQPQDDIIHDSAAVGGKRSMLKLPQRGKVKQTSLSSTSNTIKKVLEIEEPDHAPEEAGSKTSTPKVAQKGEMKAAQKGEMYPAPSSSVTNMGKVIKSAGNSPRVIKPAPRHTKFVERKIKQDSASVPNCSTTYKEVDNDDLVPVIHNLVCRTQKCNEKTLRKESASPSSSSRSGSIEVSSSNLDSATSKSRFGSRSCNERAVSAKVSEKSRLREKGDISQSSKSSSIGEYSSSTSISEDSSLSGSSCGGSRPHMSKDLRWDAIRHIKMQYGSLGLRNFKLLKRLGCGDIGTVYLAELSGANCLFALKVMDNEFLASRRKMPRAQTEREILQMLDHPFLPTLYAHFTTDKFSCLVMEYCPGGDLHVLRQKQLTRSFSEQAARIFLPARICAHSITSKVANEELLLFYVAEVLLALEYLHMLGVVYRDLKPENILVREDGHIMLSDFDLSLRCVVSPTLLKSSLSVMEPAKKLSGPCAESSCIDPFCLQPSWGQVSCFSPRFISATPRTRRVKADLASQVRPLPQLVAEPTSARSNSFVGTHEYLAPEIIKGDGHGSAVDWWTFGVFLYELLFGKTPFKGPGNEDTLANAALQSLKFPESPSVSFQAKDLIRGLLVKEPENRLGSIKGATEIKQHPFFEGLNWALIRCAVPPELPKFYDPVDMVMACQQEEAKCPEFKNTGEHLEFELF</sequence>
<dbReference type="AlphaFoldDB" id="A0A835HAY5"/>
<comment type="catalytic activity">
    <reaction evidence="9">
        <text>L-seryl-[protein] + ATP = O-phospho-L-seryl-[protein] + ADP + H(+)</text>
        <dbReference type="Rhea" id="RHEA:17989"/>
        <dbReference type="Rhea" id="RHEA-COMP:9863"/>
        <dbReference type="Rhea" id="RHEA-COMP:11604"/>
        <dbReference type="ChEBI" id="CHEBI:15378"/>
        <dbReference type="ChEBI" id="CHEBI:29999"/>
        <dbReference type="ChEBI" id="CHEBI:30616"/>
        <dbReference type="ChEBI" id="CHEBI:83421"/>
        <dbReference type="ChEBI" id="CHEBI:456216"/>
        <dbReference type="EC" id="2.7.11.1"/>
    </reaction>
</comment>
<evidence type="ECO:0000313" key="12">
    <source>
        <dbReference type="EMBL" id="KAF9596990.1"/>
    </source>
</evidence>
<evidence type="ECO:0000256" key="6">
    <source>
        <dbReference type="ARBA" id="ARBA00022777"/>
    </source>
</evidence>
<keyword evidence="6" id="KW-0418">Kinase</keyword>
<dbReference type="PROSITE" id="PS00108">
    <property type="entry name" value="PROTEIN_KINASE_ST"/>
    <property type="match status" value="1"/>
</dbReference>
<dbReference type="GO" id="GO:0004674">
    <property type="term" value="F:protein serine/threonine kinase activity"/>
    <property type="evidence" value="ECO:0007669"/>
    <property type="project" value="UniProtKB-KW"/>
</dbReference>
<evidence type="ECO:0000256" key="5">
    <source>
        <dbReference type="ARBA" id="ARBA00022741"/>
    </source>
</evidence>
<feature type="compositionally biased region" description="Low complexity" evidence="10">
    <location>
        <begin position="194"/>
        <end position="203"/>
    </location>
</feature>
<dbReference type="PROSITE" id="PS50011">
    <property type="entry name" value="PROTEIN_KINASE_DOM"/>
    <property type="match status" value="1"/>
</dbReference>
<protein>
    <recommendedName>
        <fullName evidence="2">non-specific serine/threonine protein kinase</fullName>
        <ecNumber evidence="2">2.7.11.1</ecNumber>
    </recommendedName>
</protein>
<proteinExistence type="inferred from homology"/>
<feature type="compositionally biased region" description="Polar residues" evidence="10">
    <location>
        <begin position="214"/>
        <end position="225"/>
    </location>
</feature>
<dbReference type="EC" id="2.7.11.1" evidence="2"/>
<dbReference type="InterPro" id="IPR011009">
    <property type="entry name" value="Kinase-like_dom_sf"/>
</dbReference>
<evidence type="ECO:0000256" key="1">
    <source>
        <dbReference type="ARBA" id="ARBA00009903"/>
    </source>
</evidence>
<evidence type="ECO:0000256" key="2">
    <source>
        <dbReference type="ARBA" id="ARBA00012513"/>
    </source>
</evidence>
<reference evidence="12 13" key="1">
    <citation type="submission" date="2020-10" db="EMBL/GenBank/DDBJ databases">
        <title>The Coptis chinensis genome and diversification of protoberbering-type alkaloids.</title>
        <authorList>
            <person name="Wang B."/>
            <person name="Shu S."/>
            <person name="Song C."/>
            <person name="Liu Y."/>
        </authorList>
    </citation>
    <scope>NUCLEOTIDE SEQUENCE [LARGE SCALE GENOMIC DNA]</scope>
    <source>
        <strain evidence="12">HL-2020</strain>
        <tissue evidence="12">Leaf</tissue>
    </source>
</reference>
<accession>A0A835HAY5</accession>
<evidence type="ECO:0000313" key="13">
    <source>
        <dbReference type="Proteomes" id="UP000631114"/>
    </source>
</evidence>
<dbReference type="Proteomes" id="UP000631114">
    <property type="component" value="Unassembled WGS sequence"/>
</dbReference>
<gene>
    <name evidence="12" type="ORF">IFM89_014704</name>
</gene>
<evidence type="ECO:0000256" key="10">
    <source>
        <dbReference type="SAM" id="MobiDB-lite"/>
    </source>
</evidence>
<comment type="similarity">
    <text evidence="1">Belongs to the protein kinase superfamily. AGC Ser/Thr protein kinase family.</text>
</comment>
<keyword evidence="13" id="KW-1185">Reference proteome</keyword>
<dbReference type="Gene3D" id="3.30.200.20">
    <property type="entry name" value="Phosphorylase Kinase, domain 1"/>
    <property type="match status" value="1"/>
</dbReference>
<dbReference type="GO" id="GO:0005524">
    <property type="term" value="F:ATP binding"/>
    <property type="evidence" value="ECO:0007669"/>
    <property type="project" value="UniProtKB-KW"/>
</dbReference>
<dbReference type="PANTHER" id="PTHR45637">
    <property type="entry name" value="FLIPPASE KINASE 1-RELATED"/>
    <property type="match status" value="1"/>
</dbReference>
<comment type="catalytic activity">
    <reaction evidence="8">
        <text>L-threonyl-[protein] + ATP = O-phospho-L-threonyl-[protein] + ADP + H(+)</text>
        <dbReference type="Rhea" id="RHEA:46608"/>
        <dbReference type="Rhea" id="RHEA-COMP:11060"/>
        <dbReference type="Rhea" id="RHEA-COMP:11605"/>
        <dbReference type="ChEBI" id="CHEBI:15378"/>
        <dbReference type="ChEBI" id="CHEBI:30013"/>
        <dbReference type="ChEBI" id="CHEBI:30616"/>
        <dbReference type="ChEBI" id="CHEBI:61977"/>
        <dbReference type="ChEBI" id="CHEBI:456216"/>
        <dbReference type="EC" id="2.7.11.1"/>
    </reaction>
</comment>
<feature type="region of interest" description="Disordered" evidence="10">
    <location>
        <begin position="477"/>
        <end position="571"/>
    </location>
</feature>
<feature type="compositionally biased region" description="Low complexity" evidence="10">
    <location>
        <begin position="538"/>
        <end position="569"/>
    </location>
</feature>
<keyword evidence="4" id="KW-0808">Transferase</keyword>
<dbReference type="SMART" id="SM00220">
    <property type="entry name" value="S_TKc"/>
    <property type="match status" value="1"/>
</dbReference>
<keyword evidence="3" id="KW-0723">Serine/threonine-protein kinase</keyword>
<dbReference type="EMBL" id="JADFTS010000007">
    <property type="protein sequence ID" value="KAF9596990.1"/>
    <property type="molecule type" value="Genomic_DNA"/>
</dbReference>
<dbReference type="FunFam" id="1.10.510.10:FF:000294">
    <property type="entry name" value="Serine/threonine-protein kinase OXI1"/>
    <property type="match status" value="1"/>
</dbReference>
<evidence type="ECO:0000259" key="11">
    <source>
        <dbReference type="PROSITE" id="PS50011"/>
    </source>
</evidence>
<evidence type="ECO:0000256" key="8">
    <source>
        <dbReference type="ARBA" id="ARBA00047899"/>
    </source>
</evidence>
<evidence type="ECO:0000256" key="4">
    <source>
        <dbReference type="ARBA" id="ARBA00022679"/>
    </source>
</evidence>
<feature type="compositionally biased region" description="Polar residues" evidence="10">
    <location>
        <begin position="246"/>
        <end position="259"/>
    </location>
</feature>
<feature type="compositionally biased region" description="Low complexity" evidence="10">
    <location>
        <begin position="484"/>
        <end position="500"/>
    </location>
</feature>
<dbReference type="FunFam" id="1.10.510.10:FF:000020">
    <property type="entry name" value="serine/threonine-protein kinase D6PK-like"/>
    <property type="match status" value="1"/>
</dbReference>
<evidence type="ECO:0000256" key="9">
    <source>
        <dbReference type="ARBA" id="ARBA00048679"/>
    </source>
</evidence>
<feature type="compositionally biased region" description="Basic and acidic residues" evidence="10">
    <location>
        <begin position="366"/>
        <end position="377"/>
    </location>
</feature>
<keyword evidence="7" id="KW-0067">ATP-binding</keyword>
<feature type="compositionally biased region" description="Basic and acidic residues" evidence="10">
    <location>
        <begin position="525"/>
        <end position="536"/>
    </location>
</feature>
<dbReference type="Gene3D" id="1.10.510.10">
    <property type="entry name" value="Transferase(Phosphotransferase) domain 1"/>
    <property type="match status" value="1"/>
</dbReference>
<name>A0A835HAY5_9MAGN</name>
<keyword evidence="5" id="KW-0547">Nucleotide-binding</keyword>
<dbReference type="Pfam" id="PF00069">
    <property type="entry name" value="Pkinase"/>
    <property type="match status" value="2"/>
</dbReference>
<evidence type="ECO:0000256" key="3">
    <source>
        <dbReference type="ARBA" id="ARBA00022527"/>
    </source>
</evidence>
<comment type="caution">
    <text evidence="12">The sequence shown here is derived from an EMBL/GenBank/DDBJ whole genome shotgun (WGS) entry which is preliminary data.</text>
</comment>
<feature type="region of interest" description="Disordered" evidence="10">
    <location>
        <begin position="366"/>
        <end position="388"/>
    </location>
</feature>
<evidence type="ECO:0000256" key="7">
    <source>
        <dbReference type="ARBA" id="ARBA00022840"/>
    </source>
</evidence>